<dbReference type="PRINTS" id="PR00385">
    <property type="entry name" value="P450"/>
</dbReference>
<dbReference type="GO" id="GO:0005506">
    <property type="term" value="F:iron ion binding"/>
    <property type="evidence" value="ECO:0007669"/>
    <property type="project" value="InterPro"/>
</dbReference>
<dbReference type="PANTHER" id="PTHR24292">
    <property type="entry name" value="CYTOCHROME P450"/>
    <property type="match status" value="1"/>
</dbReference>
<comment type="similarity">
    <text evidence="4 14">Belongs to the cytochrome P450 family.</text>
</comment>
<evidence type="ECO:0000256" key="8">
    <source>
        <dbReference type="ARBA" id="ARBA00022848"/>
    </source>
</evidence>
<feature type="transmembrane region" description="Helical" evidence="15">
    <location>
        <begin position="93"/>
        <end position="112"/>
    </location>
</feature>
<dbReference type="GO" id="GO:0004497">
    <property type="term" value="F:monooxygenase activity"/>
    <property type="evidence" value="ECO:0007669"/>
    <property type="project" value="UniProtKB-KW"/>
</dbReference>
<comment type="subcellular location">
    <subcellularLocation>
        <location evidence="3">Endoplasmic reticulum membrane</location>
        <topology evidence="3">Peripheral membrane protein</topology>
    </subcellularLocation>
    <subcellularLocation>
        <location evidence="2">Microsome membrane</location>
        <topology evidence="2">Peripheral membrane protein</topology>
    </subcellularLocation>
</comment>
<reference evidence="16" key="1">
    <citation type="submission" date="2020-05" db="UniProtKB">
        <authorList>
            <consortium name="EnsemblMetazoa"/>
        </authorList>
    </citation>
    <scope>IDENTIFICATION</scope>
    <source>
        <strain evidence="16">Jacobina</strain>
    </source>
</reference>
<name>A0A1B0CCU5_LUTLO</name>
<evidence type="ECO:0000256" key="3">
    <source>
        <dbReference type="ARBA" id="ARBA00004406"/>
    </source>
</evidence>
<evidence type="ECO:0000256" key="13">
    <source>
        <dbReference type="PIRSR" id="PIRSR602401-1"/>
    </source>
</evidence>
<dbReference type="GO" id="GO:0020037">
    <property type="term" value="F:heme binding"/>
    <property type="evidence" value="ECO:0007669"/>
    <property type="project" value="InterPro"/>
</dbReference>
<evidence type="ECO:0000256" key="2">
    <source>
        <dbReference type="ARBA" id="ARBA00004174"/>
    </source>
</evidence>
<evidence type="ECO:0000256" key="10">
    <source>
        <dbReference type="ARBA" id="ARBA00023004"/>
    </source>
</evidence>
<dbReference type="InterPro" id="IPR050476">
    <property type="entry name" value="Insect_CytP450_Detox"/>
</dbReference>
<accession>A0A1B0CCU5</accession>
<dbReference type="EMBL" id="AJWK01007111">
    <property type="status" value="NOT_ANNOTATED_CDS"/>
    <property type="molecule type" value="Genomic_DNA"/>
</dbReference>
<dbReference type="VEuPathDB" id="VectorBase:LLOJ002163"/>
<keyword evidence="12 15" id="KW-0472">Membrane</keyword>
<dbReference type="EnsemblMetazoa" id="LLOJ002163-RA">
    <property type="protein sequence ID" value="LLOJ002163-PA"/>
    <property type="gene ID" value="LLOJ002163"/>
</dbReference>
<evidence type="ECO:0000256" key="5">
    <source>
        <dbReference type="ARBA" id="ARBA00022617"/>
    </source>
</evidence>
<dbReference type="PANTHER" id="PTHR24292:SF45">
    <property type="entry name" value="CYTOCHROME P450 6G1-RELATED"/>
    <property type="match status" value="1"/>
</dbReference>
<dbReference type="FunFam" id="1.10.630.10:FF:000042">
    <property type="entry name" value="Cytochrome P450"/>
    <property type="match status" value="1"/>
</dbReference>
<evidence type="ECO:0000256" key="14">
    <source>
        <dbReference type="RuleBase" id="RU000461"/>
    </source>
</evidence>
<dbReference type="InterPro" id="IPR001128">
    <property type="entry name" value="Cyt_P450"/>
</dbReference>
<dbReference type="SUPFAM" id="SSF48264">
    <property type="entry name" value="Cytochrome P450"/>
    <property type="match status" value="1"/>
</dbReference>
<evidence type="ECO:0000256" key="9">
    <source>
        <dbReference type="ARBA" id="ARBA00023002"/>
    </source>
</evidence>
<keyword evidence="15" id="KW-1133">Transmembrane helix</keyword>
<dbReference type="Gene3D" id="1.10.630.10">
    <property type="entry name" value="Cytochrome P450"/>
    <property type="match status" value="1"/>
</dbReference>
<dbReference type="InterPro" id="IPR036396">
    <property type="entry name" value="Cyt_P450_sf"/>
</dbReference>
<evidence type="ECO:0000256" key="1">
    <source>
        <dbReference type="ARBA" id="ARBA00001971"/>
    </source>
</evidence>
<evidence type="ECO:0000313" key="17">
    <source>
        <dbReference type="Proteomes" id="UP000092461"/>
    </source>
</evidence>
<comment type="cofactor">
    <cofactor evidence="1 13">
        <name>heme</name>
        <dbReference type="ChEBI" id="CHEBI:30413"/>
    </cofactor>
</comment>
<dbReference type="InterPro" id="IPR017972">
    <property type="entry name" value="Cyt_P450_CS"/>
</dbReference>
<protein>
    <recommendedName>
        <fullName evidence="18">Cytochrome</fullName>
    </recommendedName>
</protein>
<dbReference type="VEuPathDB" id="VectorBase:LLONM1_004156"/>
<keyword evidence="15" id="KW-0812">Transmembrane</keyword>
<evidence type="ECO:0000313" key="16">
    <source>
        <dbReference type="EnsemblMetazoa" id="LLOJ002163-PA"/>
    </source>
</evidence>
<dbReference type="GO" id="GO:0016705">
    <property type="term" value="F:oxidoreductase activity, acting on paired donors, with incorporation or reduction of molecular oxygen"/>
    <property type="evidence" value="ECO:0007669"/>
    <property type="project" value="InterPro"/>
</dbReference>
<dbReference type="Proteomes" id="UP000092461">
    <property type="component" value="Unassembled WGS sequence"/>
</dbReference>
<evidence type="ECO:0000256" key="6">
    <source>
        <dbReference type="ARBA" id="ARBA00022723"/>
    </source>
</evidence>
<keyword evidence="8" id="KW-0492">Microsome</keyword>
<dbReference type="GO" id="GO:0005789">
    <property type="term" value="C:endoplasmic reticulum membrane"/>
    <property type="evidence" value="ECO:0007669"/>
    <property type="project" value="UniProtKB-SubCell"/>
</dbReference>
<sequence length="590" mass="67490">MVNVLVSRVPNSFHAASVVADPTSGVTLCAASACAHPCGNCCLAATVNVASAITAVAADDPLGWDESVDLVPDQDIPPPGGHKMMIECERIKMLGEVILGLILCIGTLFWWWQRSARLYWEKNGVSYIAGPPIIGAFRDVILFKKSIAELFVDFYEKFKDEPITGIYFFHKPSLIIRHPEIIRNILVRDFNNFMDRGMNSEDTIGKDNLFAVKSVRWKAIRSKLSPVFTTGKLKNFFLLMLNVTQTLEEKLSMDIADEPREYEMRDLASYFTTDTITICIFGVQANSLLNPNGEFYRSARKTFDLNWKRSIELLTCFFLPELAIRLRFTLFSKETNNFLRSSINYVMEERVKSGTRRNDMIDALIAMKNEDPDLFKGDTIVAQAGSFLLANFETSSSVISFALYELARHPEIQENLRNEIKDYAMKYGSLQYETLNEMEYLNGVVQETLRLYPPAPFLDRICAPCDESDSYSLEPYHKFAISRGTPVYIPIFAIHRDPKYFNNPLEFIPERFSRENWDSINQYVYLPFGLGPRKCIGSRFGYLQVKMALYTIINKYRVEATERTPKTIEFDGKALTTHSIEPLYMNLRRI</sequence>
<dbReference type="PRINTS" id="PR00463">
    <property type="entry name" value="EP450I"/>
</dbReference>
<keyword evidence="10 13" id="KW-0408">Iron</keyword>
<dbReference type="AlphaFoldDB" id="A0A1B0CCU5"/>
<keyword evidence="9 14" id="KW-0560">Oxidoreductase</keyword>
<keyword evidence="17" id="KW-1185">Reference proteome</keyword>
<keyword evidence="5 13" id="KW-0349">Heme</keyword>
<dbReference type="Pfam" id="PF00067">
    <property type="entry name" value="p450"/>
    <property type="match status" value="1"/>
</dbReference>
<keyword evidence="6 13" id="KW-0479">Metal-binding</keyword>
<evidence type="ECO:0000256" key="15">
    <source>
        <dbReference type="SAM" id="Phobius"/>
    </source>
</evidence>
<dbReference type="InterPro" id="IPR002401">
    <property type="entry name" value="Cyt_P450_E_grp-I"/>
</dbReference>
<feature type="binding site" description="axial binding residue" evidence="13">
    <location>
        <position position="535"/>
    </location>
    <ligand>
        <name>heme</name>
        <dbReference type="ChEBI" id="CHEBI:30413"/>
    </ligand>
    <ligandPart>
        <name>Fe</name>
        <dbReference type="ChEBI" id="CHEBI:18248"/>
    </ligandPart>
</feature>
<proteinExistence type="inferred from homology"/>
<evidence type="ECO:0000256" key="7">
    <source>
        <dbReference type="ARBA" id="ARBA00022824"/>
    </source>
</evidence>
<evidence type="ECO:0000256" key="12">
    <source>
        <dbReference type="ARBA" id="ARBA00023136"/>
    </source>
</evidence>
<keyword evidence="7" id="KW-0256">Endoplasmic reticulum</keyword>
<dbReference type="CDD" id="cd11056">
    <property type="entry name" value="CYP6-like"/>
    <property type="match status" value="1"/>
</dbReference>
<evidence type="ECO:0000256" key="11">
    <source>
        <dbReference type="ARBA" id="ARBA00023033"/>
    </source>
</evidence>
<keyword evidence="11 14" id="KW-0503">Monooxygenase</keyword>
<evidence type="ECO:0000256" key="4">
    <source>
        <dbReference type="ARBA" id="ARBA00010617"/>
    </source>
</evidence>
<evidence type="ECO:0008006" key="18">
    <source>
        <dbReference type="Google" id="ProtNLM"/>
    </source>
</evidence>
<dbReference type="PROSITE" id="PS00086">
    <property type="entry name" value="CYTOCHROME_P450"/>
    <property type="match status" value="1"/>
</dbReference>
<organism evidence="16 17">
    <name type="scientific">Lutzomyia longipalpis</name>
    <name type="common">Sand fly</name>
    <dbReference type="NCBI Taxonomy" id="7200"/>
    <lineage>
        <taxon>Eukaryota</taxon>
        <taxon>Metazoa</taxon>
        <taxon>Ecdysozoa</taxon>
        <taxon>Arthropoda</taxon>
        <taxon>Hexapoda</taxon>
        <taxon>Insecta</taxon>
        <taxon>Pterygota</taxon>
        <taxon>Neoptera</taxon>
        <taxon>Endopterygota</taxon>
        <taxon>Diptera</taxon>
        <taxon>Nematocera</taxon>
        <taxon>Psychodoidea</taxon>
        <taxon>Psychodidae</taxon>
        <taxon>Lutzomyia</taxon>
        <taxon>Lutzomyia</taxon>
    </lineage>
</organism>